<dbReference type="EMBL" id="KQ997614">
    <property type="protein sequence ID" value="KZV43859.1"/>
    <property type="molecule type" value="Genomic_DNA"/>
</dbReference>
<evidence type="ECO:0000313" key="2">
    <source>
        <dbReference type="EMBL" id="KZV43859.1"/>
    </source>
</evidence>
<reference evidence="2 3" key="1">
    <citation type="journal article" date="2015" name="Proc. Natl. Acad. Sci. U.S.A.">
        <title>The resurrection genome of Boea hygrometrica: A blueprint for survival of dehydration.</title>
        <authorList>
            <person name="Xiao L."/>
            <person name="Yang G."/>
            <person name="Zhang L."/>
            <person name="Yang X."/>
            <person name="Zhao S."/>
            <person name="Ji Z."/>
            <person name="Zhou Q."/>
            <person name="Hu M."/>
            <person name="Wang Y."/>
            <person name="Chen M."/>
            <person name="Xu Y."/>
            <person name="Jin H."/>
            <person name="Xiao X."/>
            <person name="Hu G."/>
            <person name="Bao F."/>
            <person name="Hu Y."/>
            <person name="Wan P."/>
            <person name="Li L."/>
            <person name="Deng X."/>
            <person name="Kuang T."/>
            <person name="Xiang C."/>
            <person name="Zhu J.K."/>
            <person name="Oliver M.J."/>
            <person name="He Y."/>
        </authorList>
    </citation>
    <scope>NUCLEOTIDE SEQUENCE [LARGE SCALE GENOMIC DNA]</scope>
    <source>
        <strain evidence="3">cv. XS01</strain>
    </source>
</reference>
<proteinExistence type="predicted"/>
<evidence type="ECO:0000313" key="3">
    <source>
        <dbReference type="Proteomes" id="UP000250235"/>
    </source>
</evidence>
<dbReference type="Proteomes" id="UP000250235">
    <property type="component" value="Unassembled WGS sequence"/>
</dbReference>
<sequence length="477" mass="52600">MPRCKMHCGQHSWWNTGGYTEDMFTALFQLPIEGLVTVTELPDRIVTQMKLEYSDSRVPVKRSCRKKAMKVEYWLLNDILAKALIAKVGSFYVVTQERFEMVAIMGGIKQNWNKILFGILKAMVDPTTKQARGFIVHLSLILEGVHGMQLGESKALPSLKILSIKSVGTYVAKNKPSPTDFLEEKKKIGEAVYQSRHKGSDPCAPKLKQLLTQHSVRKPAAPKRKLIVEEDSDSKDVVTLKKMLKASIGTATVSTSAPKTLAVQKPIQTIAESAQQSYTNLFLWRTFCRVFQMMHFHLCHYYQATDQDWVEPQREIIEVNWLIRSLPKITPDAKGKSVSGALVIVYVQEQRAIAAQAGTNSGEVAATAAAHGGGGGGARRRRRRRREKRGEGRLGYVVVGLGYESSSFKMCHLAGVYAPGCDRIHKESGTSRADEFTTDGISSTRLSEQVRSRQAAKGGAAAVRCCGEGGRGGQLGG</sequence>
<organism evidence="2 3">
    <name type="scientific">Dorcoceras hygrometricum</name>
    <dbReference type="NCBI Taxonomy" id="472368"/>
    <lineage>
        <taxon>Eukaryota</taxon>
        <taxon>Viridiplantae</taxon>
        <taxon>Streptophyta</taxon>
        <taxon>Embryophyta</taxon>
        <taxon>Tracheophyta</taxon>
        <taxon>Spermatophyta</taxon>
        <taxon>Magnoliopsida</taxon>
        <taxon>eudicotyledons</taxon>
        <taxon>Gunneridae</taxon>
        <taxon>Pentapetalae</taxon>
        <taxon>asterids</taxon>
        <taxon>lamiids</taxon>
        <taxon>Lamiales</taxon>
        <taxon>Gesneriaceae</taxon>
        <taxon>Didymocarpoideae</taxon>
        <taxon>Trichosporeae</taxon>
        <taxon>Loxocarpinae</taxon>
        <taxon>Dorcoceras</taxon>
    </lineage>
</organism>
<name>A0A2Z7CGV2_9LAMI</name>
<evidence type="ECO:0000256" key="1">
    <source>
        <dbReference type="SAM" id="MobiDB-lite"/>
    </source>
</evidence>
<feature type="region of interest" description="Disordered" evidence="1">
    <location>
        <begin position="367"/>
        <end position="389"/>
    </location>
</feature>
<keyword evidence="3" id="KW-1185">Reference proteome</keyword>
<gene>
    <name evidence="2" type="ORF">F511_37216</name>
</gene>
<accession>A0A2Z7CGV2</accession>
<protein>
    <submittedName>
        <fullName evidence="2">Putative F-box protein</fullName>
    </submittedName>
</protein>
<feature type="compositionally biased region" description="Basic residues" evidence="1">
    <location>
        <begin position="378"/>
        <end position="387"/>
    </location>
</feature>
<dbReference type="AlphaFoldDB" id="A0A2Z7CGV2"/>